<evidence type="ECO:0000256" key="1">
    <source>
        <dbReference type="SAM" id="Phobius"/>
    </source>
</evidence>
<organism evidence="3 4">
    <name type="scientific">Scopulibacillus cellulosilyticus</name>
    <dbReference type="NCBI Taxonomy" id="2665665"/>
    <lineage>
        <taxon>Bacteria</taxon>
        <taxon>Bacillati</taxon>
        <taxon>Bacillota</taxon>
        <taxon>Bacilli</taxon>
        <taxon>Bacillales</taxon>
        <taxon>Sporolactobacillaceae</taxon>
        <taxon>Scopulibacillus</taxon>
    </lineage>
</organism>
<keyword evidence="1" id="KW-1133">Transmembrane helix</keyword>
<dbReference type="InterPro" id="IPR054331">
    <property type="entry name" value="LiaF_TM"/>
</dbReference>
<keyword evidence="1" id="KW-0472">Membrane</keyword>
<keyword evidence="4" id="KW-1185">Reference proteome</keyword>
<dbReference type="EMBL" id="JBHTCO010000045">
    <property type="protein sequence ID" value="MFC7395416.1"/>
    <property type="molecule type" value="Genomic_DNA"/>
</dbReference>
<feature type="transmembrane region" description="Helical" evidence="1">
    <location>
        <begin position="64"/>
        <end position="91"/>
    </location>
</feature>
<dbReference type="Pfam" id="PF22570">
    <property type="entry name" value="LiaF-TM"/>
    <property type="match status" value="1"/>
</dbReference>
<evidence type="ECO:0000259" key="2">
    <source>
        <dbReference type="Pfam" id="PF22570"/>
    </source>
</evidence>
<dbReference type="Proteomes" id="UP001596505">
    <property type="component" value="Unassembled WGS sequence"/>
</dbReference>
<feature type="domain" description="LiaF transmembrane" evidence="2">
    <location>
        <begin position="8"/>
        <end position="99"/>
    </location>
</feature>
<keyword evidence="1" id="KW-0812">Transmembrane</keyword>
<feature type="transmembrane region" description="Helical" evidence="1">
    <location>
        <begin position="12"/>
        <end position="44"/>
    </location>
</feature>
<protein>
    <recommendedName>
        <fullName evidence="2">LiaF transmembrane domain-containing protein</fullName>
    </recommendedName>
</protein>
<name>A0ABW2Q7E3_9BACL</name>
<sequence>MSLNFKSLVGIILLLIGAVAFLGMLGIHIGGLIPFALSVILIYYGGKKLKTSSTGGQKAIGVTALIIGILMFVGLLPLLVTLAISAVLIYFGWKLIKDTKEPAPTLSGETVNNYKNVKFESSFDTEWKDFLKRHKDN</sequence>
<accession>A0ABW2Q7E3</accession>
<evidence type="ECO:0000313" key="4">
    <source>
        <dbReference type="Proteomes" id="UP001596505"/>
    </source>
</evidence>
<evidence type="ECO:0000313" key="3">
    <source>
        <dbReference type="EMBL" id="MFC7395416.1"/>
    </source>
</evidence>
<reference evidence="4" key="1">
    <citation type="journal article" date="2019" name="Int. J. Syst. Evol. Microbiol.">
        <title>The Global Catalogue of Microorganisms (GCM) 10K type strain sequencing project: providing services to taxonomists for standard genome sequencing and annotation.</title>
        <authorList>
            <consortium name="The Broad Institute Genomics Platform"/>
            <consortium name="The Broad Institute Genome Sequencing Center for Infectious Disease"/>
            <person name="Wu L."/>
            <person name="Ma J."/>
        </authorList>
    </citation>
    <scope>NUCLEOTIDE SEQUENCE [LARGE SCALE GENOMIC DNA]</scope>
    <source>
        <strain evidence="4">CGMCC 1.16305</strain>
    </source>
</reference>
<dbReference type="RefSeq" id="WP_380969973.1">
    <property type="nucleotide sequence ID" value="NZ_JBHTCO010000045.1"/>
</dbReference>
<gene>
    <name evidence="3" type="ORF">ACFQRG_21140</name>
</gene>
<proteinExistence type="predicted"/>
<comment type="caution">
    <text evidence="3">The sequence shown here is derived from an EMBL/GenBank/DDBJ whole genome shotgun (WGS) entry which is preliminary data.</text>
</comment>